<sequence length="196" mass="22174">MVRVGKRWHALRAIMSLRHGPGAALLPSNVTRIHMEFAKTMNEGHFGPRRFWRDMLPRLKFHNPAIPMIVNRKSNNEGAAVMSVYFNTGATPLDPSTLPQLPSSAIDQSKAPAPVEGERVVKIDMKNKRSEEILERFLAETEANPVRPTPEEEAEMKEIEALRIKSEKDRQLVAKIRDEAKKEKAMLDKARAEVST</sequence>
<organism evidence="1 2">
    <name type="scientific">Colletotrichum truncatum</name>
    <name type="common">Anthracnose fungus</name>
    <name type="synonym">Colletotrichum capsici</name>
    <dbReference type="NCBI Taxonomy" id="5467"/>
    <lineage>
        <taxon>Eukaryota</taxon>
        <taxon>Fungi</taxon>
        <taxon>Dikarya</taxon>
        <taxon>Ascomycota</taxon>
        <taxon>Pezizomycotina</taxon>
        <taxon>Sordariomycetes</taxon>
        <taxon>Hypocreomycetidae</taxon>
        <taxon>Glomerellales</taxon>
        <taxon>Glomerellaceae</taxon>
        <taxon>Colletotrichum</taxon>
        <taxon>Colletotrichum truncatum species complex</taxon>
    </lineage>
</organism>
<evidence type="ECO:0000313" key="2">
    <source>
        <dbReference type="Proteomes" id="UP000805649"/>
    </source>
</evidence>
<dbReference type="Proteomes" id="UP000805649">
    <property type="component" value="Unassembled WGS sequence"/>
</dbReference>
<keyword evidence="2" id="KW-1185">Reference proteome</keyword>
<name>A0ACC3ZA59_COLTU</name>
<accession>A0ACC3ZA59</accession>
<gene>
    <name evidence="1" type="ORF">CTRU02_203733</name>
</gene>
<proteinExistence type="predicted"/>
<evidence type="ECO:0000313" key="1">
    <source>
        <dbReference type="EMBL" id="KAL0940970.1"/>
    </source>
</evidence>
<dbReference type="EMBL" id="VUJX02000002">
    <property type="protein sequence ID" value="KAL0940970.1"/>
    <property type="molecule type" value="Genomic_DNA"/>
</dbReference>
<reference evidence="1 2" key="1">
    <citation type="journal article" date="2020" name="Phytopathology">
        <title>Genome Sequence Resources of Colletotrichum truncatum, C. plurivorum, C. musicola, and C. sojae: Four Species Pathogenic to Soybean (Glycine max).</title>
        <authorList>
            <person name="Rogerio F."/>
            <person name="Boufleur T.R."/>
            <person name="Ciampi-Guillardi M."/>
            <person name="Sukno S.A."/>
            <person name="Thon M.R."/>
            <person name="Massola Junior N.S."/>
            <person name="Baroncelli R."/>
        </authorList>
    </citation>
    <scope>NUCLEOTIDE SEQUENCE [LARGE SCALE GENOMIC DNA]</scope>
    <source>
        <strain evidence="1 2">CMES1059</strain>
    </source>
</reference>
<comment type="caution">
    <text evidence="1">The sequence shown here is derived from an EMBL/GenBank/DDBJ whole genome shotgun (WGS) entry which is preliminary data.</text>
</comment>
<protein>
    <submittedName>
        <fullName evidence="1">Uncharacterized protein</fullName>
    </submittedName>
</protein>